<name>A0A1G6J093_9ACTN</name>
<dbReference type="EMBL" id="FMZL01000003">
    <property type="protein sequence ID" value="SDC12090.1"/>
    <property type="molecule type" value="Genomic_DNA"/>
</dbReference>
<dbReference type="GO" id="GO:0003677">
    <property type="term" value="F:DNA binding"/>
    <property type="evidence" value="ECO:0007669"/>
    <property type="project" value="UniProtKB-KW"/>
</dbReference>
<dbReference type="InterPro" id="IPR039446">
    <property type="entry name" value="DauR-like"/>
</dbReference>
<evidence type="ECO:0000259" key="2">
    <source>
        <dbReference type="Pfam" id="PF13309"/>
    </source>
</evidence>
<dbReference type="AlphaFoldDB" id="A0A1G6J093"/>
<dbReference type="Proteomes" id="UP000198528">
    <property type="component" value="Unassembled WGS sequence"/>
</dbReference>
<feature type="domain" description="Transcriptional regulator DauR-like HTH" evidence="2">
    <location>
        <begin position="150"/>
        <end position="211"/>
    </location>
</feature>
<dbReference type="STRING" id="604330.SAMN04489857_1673"/>
<organism evidence="3 4">
    <name type="scientific">Parafannyhessea umbonata</name>
    <dbReference type="NCBI Taxonomy" id="604330"/>
    <lineage>
        <taxon>Bacteria</taxon>
        <taxon>Bacillati</taxon>
        <taxon>Actinomycetota</taxon>
        <taxon>Coriobacteriia</taxon>
        <taxon>Coriobacteriales</taxon>
        <taxon>Atopobiaceae</taxon>
        <taxon>Parafannyhessea</taxon>
    </lineage>
</organism>
<sequence>MQQTMHQQQIDFLKRLARGVAAQFGGNCEVVVHDLKSSDPDSTIVAIENGHITGRKVGDGPSNVVLKALRTDPSKLHDKLAYLTKTEDGKVLKSSTIFFRDEEGEPSAIFAINYDTTLFMAMQEVLRGFTALTDAPDPNPETIPHNVTDLLDELIEQSVRIVGKPVALMSKEDKVRAIGFLNDSGAFLVTKSGQKVCNYFGISKYTLYSYMDEAKRTADRGQV</sequence>
<protein>
    <submittedName>
        <fullName evidence="3">Predicted transcriptional regulator YheO, contains PAS and DNA-binding HTH domains</fullName>
    </submittedName>
</protein>
<dbReference type="InterPro" id="IPR013559">
    <property type="entry name" value="YheO"/>
</dbReference>
<evidence type="ECO:0000313" key="4">
    <source>
        <dbReference type="Proteomes" id="UP000198528"/>
    </source>
</evidence>
<evidence type="ECO:0000313" key="3">
    <source>
        <dbReference type="EMBL" id="SDC12090.1"/>
    </source>
</evidence>
<dbReference type="PANTHER" id="PTHR35568:SF1">
    <property type="entry name" value="TRANSCRIPTIONAL REGULATOR DAUR"/>
    <property type="match status" value="1"/>
</dbReference>
<feature type="domain" description="YheO-like" evidence="1">
    <location>
        <begin position="11"/>
        <end position="124"/>
    </location>
</feature>
<keyword evidence="3" id="KW-0238">DNA-binding</keyword>
<gene>
    <name evidence="3" type="ORF">SAMN04487824_103133</name>
</gene>
<dbReference type="Pfam" id="PF08348">
    <property type="entry name" value="PAS_6"/>
    <property type="match status" value="1"/>
</dbReference>
<proteinExistence type="predicted"/>
<dbReference type="Pfam" id="PF13309">
    <property type="entry name" value="HTH_22"/>
    <property type="match status" value="1"/>
</dbReference>
<dbReference type="RefSeq" id="WP_256324466.1">
    <property type="nucleotide sequence ID" value="NZ_FMZL01000003.1"/>
</dbReference>
<reference evidence="4" key="1">
    <citation type="submission" date="2016-10" db="EMBL/GenBank/DDBJ databases">
        <authorList>
            <person name="Varghese N."/>
            <person name="Submissions S."/>
        </authorList>
    </citation>
    <scope>NUCLEOTIDE SEQUENCE [LARGE SCALE GENOMIC DNA]</scope>
    <source>
        <strain evidence="4">DSM 22619</strain>
    </source>
</reference>
<dbReference type="InterPro" id="IPR039445">
    <property type="entry name" value="DauR-like_HTH"/>
</dbReference>
<accession>A0A1G6J093</accession>
<dbReference type="PANTHER" id="PTHR35568">
    <property type="entry name" value="TRANSCRIPTIONAL REGULATOR DAUR"/>
    <property type="match status" value="1"/>
</dbReference>
<evidence type="ECO:0000259" key="1">
    <source>
        <dbReference type="Pfam" id="PF08348"/>
    </source>
</evidence>
<keyword evidence="4" id="KW-1185">Reference proteome</keyword>